<keyword evidence="6" id="KW-1185">Reference proteome</keyword>
<gene>
    <name evidence="5" type="ORF">CVV68_03670</name>
</gene>
<dbReference type="EC" id="3.2.1.22" evidence="4"/>
<protein>
    <recommendedName>
        <fullName evidence="4">Alpha-galactosidase</fullName>
        <ecNumber evidence="4">3.2.1.22</ecNumber>
    </recommendedName>
    <alternativeName>
        <fullName evidence="4">Melibiase</fullName>
    </alternativeName>
</protein>
<dbReference type="EMBL" id="QJVD01000003">
    <property type="protein sequence ID" value="PYI68921.1"/>
    <property type="molecule type" value="Genomic_DNA"/>
</dbReference>
<evidence type="ECO:0000256" key="4">
    <source>
        <dbReference type="RuleBase" id="RU361168"/>
    </source>
</evidence>
<keyword evidence="2 4" id="KW-0378">Hydrolase</keyword>
<dbReference type="InterPro" id="IPR017853">
    <property type="entry name" value="GH"/>
</dbReference>
<proteinExistence type="inferred from homology"/>
<comment type="similarity">
    <text evidence="1 4">Belongs to the glycosyl hydrolase 27 family.</text>
</comment>
<dbReference type="SUPFAM" id="SSF51445">
    <property type="entry name" value="(Trans)glycosidases"/>
    <property type="match status" value="1"/>
</dbReference>
<dbReference type="GO" id="GO:0004557">
    <property type="term" value="F:alpha-galactosidase activity"/>
    <property type="evidence" value="ECO:0007669"/>
    <property type="project" value="UniProtKB-EC"/>
</dbReference>
<dbReference type="Proteomes" id="UP000247832">
    <property type="component" value="Unassembled WGS sequence"/>
</dbReference>
<organism evidence="5 6">
    <name type="scientific">Arthrobacter livingstonensis</name>
    <dbReference type="NCBI Taxonomy" id="670078"/>
    <lineage>
        <taxon>Bacteria</taxon>
        <taxon>Bacillati</taxon>
        <taxon>Actinomycetota</taxon>
        <taxon>Actinomycetes</taxon>
        <taxon>Micrococcales</taxon>
        <taxon>Micrococcaceae</taxon>
        <taxon>Arthrobacter</taxon>
    </lineage>
</organism>
<sequence>MWRTTVDIERNWASVMAIADTQAHLAQFSRPHNWNDPDMLQAGNPGLTAEEEATHFALWCFFAAPLMAGHDPRTMTESVQKLITNEPLLAIDQDVLGQAAVRTQPMPEVDVWSRPLNNGEAWLIVNKTEQALQVIHHNGQRRLNNTALATIPTAARVLPLRGGEKIALAPESTREIPAHGCLPIIHQIQE</sequence>
<evidence type="ECO:0000313" key="6">
    <source>
        <dbReference type="Proteomes" id="UP000247832"/>
    </source>
</evidence>
<evidence type="ECO:0000256" key="1">
    <source>
        <dbReference type="ARBA" id="ARBA00009743"/>
    </source>
</evidence>
<dbReference type="Gene3D" id="3.20.20.70">
    <property type="entry name" value="Aldolase class I"/>
    <property type="match status" value="1"/>
</dbReference>
<dbReference type="PRINTS" id="PR00740">
    <property type="entry name" value="GLHYDRLASE27"/>
</dbReference>
<dbReference type="PANTHER" id="PTHR11452">
    <property type="entry name" value="ALPHA-GALACTOSIDASE/ALPHA-N-ACETYLGALACTOSAMINIDASE"/>
    <property type="match status" value="1"/>
</dbReference>
<accession>A0A2V5LB98</accession>
<comment type="caution">
    <text evidence="5">The sequence shown here is derived from an EMBL/GenBank/DDBJ whole genome shotgun (WGS) entry which is preliminary data.</text>
</comment>
<keyword evidence="3 4" id="KW-0326">Glycosidase</keyword>
<evidence type="ECO:0000256" key="3">
    <source>
        <dbReference type="ARBA" id="ARBA00023295"/>
    </source>
</evidence>
<dbReference type="Pfam" id="PF16499">
    <property type="entry name" value="Melibiase_2"/>
    <property type="match status" value="1"/>
</dbReference>
<evidence type="ECO:0000256" key="2">
    <source>
        <dbReference type="ARBA" id="ARBA00022801"/>
    </source>
</evidence>
<dbReference type="InterPro" id="IPR002241">
    <property type="entry name" value="Glyco_hydro_27"/>
</dbReference>
<dbReference type="AlphaFoldDB" id="A0A2V5LB98"/>
<dbReference type="InterPro" id="IPR013785">
    <property type="entry name" value="Aldolase_TIM"/>
</dbReference>
<name>A0A2V5LB98_9MICC</name>
<evidence type="ECO:0000313" key="5">
    <source>
        <dbReference type="EMBL" id="PYI68921.1"/>
    </source>
</evidence>
<dbReference type="GO" id="GO:0005975">
    <property type="term" value="P:carbohydrate metabolic process"/>
    <property type="evidence" value="ECO:0007669"/>
    <property type="project" value="InterPro"/>
</dbReference>
<reference evidence="5 6" key="1">
    <citation type="submission" date="2018-05" db="EMBL/GenBank/DDBJ databases">
        <title>Genetic diversity of glacier-inhabiting Cryobacterium bacteria in China and description of Cryobacterium mengkeensis sp. nov. and Arthrobacter glacialis sp. nov.</title>
        <authorList>
            <person name="Liu Q."/>
            <person name="Xin Y.-H."/>
        </authorList>
    </citation>
    <scope>NUCLEOTIDE SEQUENCE [LARGE SCALE GENOMIC DNA]</scope>
    <source>
        <strain evidence="5 6">LI2</strain>
    </source>
</reference>
<keyword evidence="4" id="KW-1015">Disulfide bond</keyword>
<dbReference type="OrthoDB" id="9807519at2"/>
<comment type="catalytic activity">
    <reaction evidence="4">
        <text>Hydrolysis of terminal, non-reducing alpha-D-galactose residues in alpha-D-galactosides, including galactose oligosaccharides, galactomannans and galactolipids.</text>
        <dbReference type="EC" id="3.2.1.22"/>
    </reaction>
</comment>
<dbReference type="PANTHER" id="PTHR11452:SF75">
    <property type="entry name" value="ALPHA-GALACTOSIDASE MEL1"/>
    <property type="match status" value="1"/>
</dbReference>